<evidence type="ECO:0000313" key="4">
    <source>
        <dbReference type="Proteomes" id="UP000288943"/>
    </source>
</evidence>
<dbReference type="InterPro" id="IPR024029">
    <property type="entry name" value="Pyridox_Oxase_FMN-dep"/>
</dbReference>
<dbReference type="Pfam" id="PF01243">
    <property type="entry name" value="PNPOx_N"/>
    <property type="match status" value="1"/>
</dbReference>
<gene>
    <name evidence="2" type="ORF">M5X16_13965</name>
    <name evidence="3" type="ORF">PC41400_19940</name>
</gene>
<dbReference type="AlphaFoldDB" id="A0A410WZQ0"/>
<feature type="domain" description="Pyridoxamine 5'-phosphate oxidase N-terminal" evidence="1">
    <location>
        <begin position="34"/>
        <end position="154"/>
    </location>
</feature>
<dbReference type="Proteomes" id="UP000288943">
    <property type="component" value="Chromosome"/>
</dbReference>
<dbReference type="EMBL" id="JAMDMJ010000015">
    <property type="protein sequence ID" value="MCY9596881.1"/>
    <property type="molecule type" value="Genomic_DNA"/>
</dbReference>
<dbReference type="SUPFAM" id="SSF50475">
    <property type="entry name" value="FMN-binding split barrel"/>
    <property type="match status" value="1"/>
</dbReference>
<dbReference type="InterPro" id="IPR012349">
    <property type="entry name" value="Split_barrel_FMN-bd"/>
</dbReference>
<dbReference type="GO" id="GO:0016787">
    <property type="term" value="F:hydrolase activity"/>
    <property type="evidence" value="ECO:0007669"/>
    <property type="project" value="UniProtKB-KW"/>
</dbReference>
<protein>
    <submittedName>
        <fullName evidence="3">Phosphohydrolase</fullName>
    </submittedName>
    <submittedName>
        <fullName evidence="2">Pyridoxamine 5'-phosphate oxidase family protein</fullName>
    </submittedName>
</protein>
<dbReference type="PANTHER" id="PTHR42815">
    <property type="entry name" value="FAD-BINDING, PUTATIVE (AFU_ORTHOLOGUE AFUA_6G07600)-RELATED"/>
    <property type="match status" value="1"/>
</dbReference>
<reference evidence="3 4" key="1">
    <citation type="submission" date="2018-01" db="EMBL/GenBank/DDBJ databases">
        <title>The whole genome sequencing and assembly of Paenibacillus chitinolyticus KCCM 41400 strain.</title>
        <authorList>
            <person name="Kim J.-Y."/>
            <person name="Park M.-K."/>
            <person name="Lee Y.-J."/>
            <person name="Yi H."/>
            <person name="Bahn Y.-S."/>
            <person name="Kim J.F."/>
            <person name="Lee D.-W."/>
        </authorList>
    </citation>
    <scope>NUCLEOTIDE SEQUENCE [LARGE SCALE GENOMIC DNA]</scope>
    <source>
        <strain evidence="3 4">KCCM 41400</strain>
    </source>
</reference>
<dbReference type="PANTHER" id="PTHR42815:SF2">
    <property type="entry name" value="FAD-BINDING, PUTATIVE (AFU_ORTHOLOGUE AFUA_6G07600)-RELATED"/>
    <property type="match status" value="1"/>
</dbReference>
<accession>A0A410WZQ0</accession>
<dbReference type="Proteomes" id="UP001527202">
    <property type="component" value="Unassembled WGS sequence"/>
</dbReference>
<evidence type="ECO:0000313" key="2">
    <source>
        <dbReference type="EMBL" id="MCY9596881.1"/>
    </source>
</evidence>
<evidence type="ECO:0000313" key="3">
    <source>
        <dbReference type="EMBL" id="QAV19803.1"/>
    </source>
</evidence>
<proteinExistence type="predicted"/>
<evidence type="ECO:0000259" key="1">
    <source>
        <dbReference type="Pfam" id="PF01243"/>
    </source>
</evidence>
<evidence type="ECO:0000313" key="5">
    <source>
        <dbReference type="Proteomes" id="UP001527202"/>
    </source>
</evidence>
<dbReference type="KEGG" id="pchi:PC41400_19940"/>
<dbReference type="EMBL" id="CP026520">
    <property type="protein sequence ID" value="QAV19803.1"/>
    <property type="molecule type" value="Genomic_DNA"/>
</dbReference>
<dbReference type="GeneID" id="95377068"/>
<dbReference type="NCBIfam" id="TIGR04025">
    <property type="entry name" value="PPOX_FMN_DR2398"/>
    <property type="match status" value="1"/>
</dbReference>
<keyword evidence="5" id="KW-1185">Reference proteome</keyword>
<dbReference type="RefSeq" id="WP_042227150.1">
    <property type="nucleotide sequence ID" value="NZ_CP026520.1"/>
</dbReference>
<reference evidence="2 5" key="2">
    <citation type="submission" date="2022-05" db="EMBL/GenBank/DDBJ databases">
        <title>Genome Sequencing of Bee-Associated Microbes.</title>
        <authorList>
            <person name="Dunlap C."/>
        </authorList>
    </citation>
    <scope>NUCLEOTIDE SEQUENCE [LARGE SCALE GENOMIC DNA]</scope>
    <source>
        <strain evidence="2 5">NRRL B-23120</strain>
    </source>
</reference>
<organism evidence="3 4">
    <name type="scientific">Paenibacillus chitinolyticus</name>
    <dbReference type="NCBI Taxonomy" id="79263"/>
    <lineage>
        <taxon>Bacteria</taxon>
        <taxon>Bacillati</taxon>
        <taxon>Bacillota</taxon>
        <taxon>Bacilli</taxon>
        <taxon>Bacillales</taxon>
        <taxon>Paenibacillaceae</taxon>
        <taxon>Paenibacillus</taxon>
    </lineage>
</organism>
<keyword evidence="3" id="KW-0378">Hydrolase</keyword>
<dbReference type="InterPro" id="IPR011576">
    <property type="entry name" value="Pyridox_Oxase_N"/>
</dbReference>
<dbReference type="Gene3D" id="2.30.110.10">
    <property type="entry name" value="Electron Transport, Fmn-binding Protein, Chain A"/>
    <property type="match status" value="1"/>
</dbReference>
<name>A0A410WZQ0_9BACL</name>
<sequence length="207" mass="23264">MNYFEDRIEAEAELREMLGYPNKIVEAMKITYMERHCREFIGLSPILFASTADLLGNCDVSPRGDAPGFVKVLDDHHLIIPERPGNRRMNTYRNILENPHIGLIFIIPGLEETLRINGKACLTKNPGLLAPLEAHGKIPKLAIGVEVEEVFLHCAKAFKRSELWDTKTWPGALPSVPEMIAAHAGRPDITADVVSEGLKESYEKRMY</sequence>
<dbReference type="OrthoDB" id="9796486at2"/>